<sequence>MKGRDFWTPGFKLGTMSASSNCFAAAGRGRFLQSPGPQKACGCVVISEQLSHLPEISSGRRLLAASDFYRVNVLLSGNVVGSSPPANPVDSRTPGLLFAYPSPFGGSNSNGCAWPTPCASMQDAVTAAPPGGYVLLGPGVYSGPGNREITYGGKPLVVTSIAGAAVTIIDGLGTNRGFIFNSGESYTSVVQDLTIRNGLGDFGGAIVITASSPYVSGCSFLSSQSQNDGGAVHITGDATTFPIFTQCIFRGNLAQSGGGLWLVQAGVNITQSLFEGNGAELNTAGRAGAWGGVTGAFYMSDVTMNNNAASFSGGAMHTEGVVEIGIANNITMVGNSAGTFGGAINSFAGSNYTFVNSVISSNVGGYYGGGVMVTFAFFTASNTIFEGNSALLGGGATKSIAGVIQLNYCQILNNQASSGAATEIDTQPGNAAVPTIVVIQNSVISGNSVTAQGGAFNVADCNYTIFNNVTFSNNIGTRGGVGYCYSPNVQIYASTFVNNNAQLGGALYAGGGCSAILEYNTFQNNVAKQQGGAIVTFADATLTISSSRFIDNGLFSCFPPPQSGGAIAIGIDEFEVSDSCDASGVTTSSSNIVMDQCIMSGNTVTDEGGAISLQYGSLTITNSLVNGNVVTGTGTQSLGVGGAIYIAERCTNNVCTSANATLNGVSMSSNVAIQAGGAIFFEGSTGNSNLYVANSQLTGNQVAFDPAGKVKTGLGGGLALLRNGFTLINMSLSNNVGFFGGGLFLGANLTTGASLSNIAFENNTAILGTAAFWLQASSPTSPYVCYSCFITPATPVNTSTEVLTSSYIVSPPTAVQSAEVAPDFELGMLDYYGNVGVAENGGTCTVQYPSTDGITVPDLGRSSTITAGLSAFDVFSIIGGIGNSFALTILCVPSTSGQSQYLPASLPLPAAPLDLSVSLCQQGTQQVGDRCQSCDLNTYSLNGSKCLDCPEGLLCPGGATGQEYPIETLSGYWRSVNTSARAYRCLHEANCQGQPSSSGILAGDASCQPGYRGPFCDACVDGYFKFGANCKTCGSSAQGPAILSAAIVIVLLGLGLIFWRDWGDNKPGILTKVKLLITHVQILSLLESYDVAWPTKTTTSFSIADTLNVGVSLTAPPCFWGPQFRFYHYYVMQMILPFIAVGICIGVYYFATFCSRYIWEVAEYCDCLGLDRTDERVHNSQSYLERLKWRCWKNGFWFTTLLYPSCSRQALQLFSLITVDIGIYLKADVSILVKPIGGSYSHTYWSFLIPGIVLMIIFAALMPAFYFGVLYINRFRLDDPEIDAKFGFLYSGYRLYYWESLEMIRKLLLAGIPVFIAVQPTGSSQAVLGEVVLVGYLFATTYFKPYVMLLDNVLAMSSLLVLWLVLLSGETLKWAQLTPRETQVITAAQLTLSSSVAAFAVFFAVLSTDALWGMIQKRWQKWKRGSSKVADEAASEPMLESILPTLSQGGSSAKADALSSPRSPRSARSLERQALLKSKGAASPRSV</sequence>
<feature type="transmembrane region" description="Helical" evidence="2">
    <location>
        <begin position="1387"/>
        <end position="1415"/>
    </location>
</feature>
<dbReference type="PANTHER" id="PTHR11319:SF35">
    <property type="entry name" value="OUTER MEMBRANE PROTEIN PMPC-RELATED"/>
    <property type="match status" value="1"/>
</dbReference>
<dbReference type="Gene3D" id="2.160.20.10">
    <property type="entry name" value="Single-stranded right-handed beta-helix, Pectin lyase-like"/>
    <property type="match status" value="1"/>
</dbReference>
<comment type="caution">
    <text evidence="3">The sequence shown here is derived from an EMBL/GenBank/DDBJ whole genome shotgun (WGS) entry which is preliminary data.</text>
</comment>
<name>A0AAW1TC28_9CHLO</name>
<dbReference type="Proteomes" id="UP001485043">
    <property type="component" value="Unassembled WGS sequence"/>
</dbReference>
<evidence type="ECO:0000256" key="2">
    <source>
        <dbReference type="SAM" id="Phobius"/>
    </source>
</evidence>
<dbReference type="PANTHER" id="PTHR11319">
    <property type="entry name" value="G PROTEIN-COUPLED RECEPTOR-RELATED"/>
    <property type="match status" value="1"/>
</dbReference>
<feature type="transmembrane region" description="Helical" evidence="2">
    <location>
        <begin position="1346"/>
        <end position="1367"/>
    </location>
</feature>
<accession>A0AAW1TC28</accession>
<feature type="transmembrane region" description="Helical" evidence="2">
    <location>
        <begin position="1129"/>
        <end position="1151"/>
    </location>
</feature>
<keyword evidence="2" id="KW-0472">Membrane</keyword>
<feature type="region of interest" description="Disordered" evidence="1">
    <location>
        <begin position="1445"/>
        <end position="1487"/>
    </location>
</feature>
<dbReference type="InterPro" id="IPR012334">
    <property type="entry name" value="Pectin_lyas_fold"/>
</dbReference>
<protein>
    <submittedName>
        <fullName evidence="3">Uncharacterized protein</fullName>
    </submittedName>
</protein>
<evidence type="ECO:0000313" key="4">
    <source>
        <dbReference type="Proteomes" id="UP001485043"/>
    </source>
</evidence>
<feature type="transmembrane region" description="Helical" evidence="2">
    <location>
        <begin position="1247"/>
        <end position="1272"/>
    </location>
</feature>
<dbReference type="InterPro" id="IPR006626">
    <property type="entry name" value="PbH1"/>
</dbReference>
<evidence type="ECO:0000256" key="1">
    <source>
        <dbReference type="SAM" id="MobiDB-lite"/>
    </source>
</evidence>
<dbReference type="EMBL" id="JALJOV010000090">
    <property type="protein sequence ID" value="KAK9867386.1"/>
    <property type="molecule type" value="Genomic_DNA"/>
</dbReference>
<dbReference type="InterPro" id="IPR011050">
    <property type="entry name" value="Pectin_lyase_fold/virulence"/>
</dbReference>
<reference evidence="3 4" key="1">
    <citation type="journal article" date="2024" name="Nat. Commun.">
        <title>Phylogenomics reveals the evolutionary origins of lichenization in chlorophyte algae.</title>
        <authorList>
            <person name="Puginier C."/>
            <person name="Libourel C."/>
            <person name="Otte J."/>
            <person name="Skaloud P."/>
            <person name="Haon M."/>
            <person name="Grisel S."/>
            <person name="Petersen M."/>
            <person name="Berrin J.G."/>
            <person name="Delaux P.M."/>
            <person name="Dal Grande F."/>
            <person name="Keller J."/>
        </authorList>
    </citation>
    <scope>NUCLEOTIDE SEQUENCE [LARGE SCALE GENOMIC DNA]</scope>
    <source>
        <strain evidence="3 4">SAG 2523</strain>
    </source>
</reference>
<evidence type="ECO:0000313" key="3">
    <source>
        <dbReference type="EMBL" id="KAK9867386.1"/>
    </source>
</evidence>
<organism evidence="3 4">
    <name type="scientific">Apatococcus fuscideae</name>
    <dbReference type="NCBI Taxonomy" id="2026836"/>
    <lineage>
        <taxon>Eukaryota</taxon>
        <taxon>Viridiplantae</taxon>
        <taxon>Chlorophyta</taxon>
        <taxon>core chlorophytes</taxon>
        <taxon>Trebouxiophyceae</taxon>
        <taxon>Chlorellales</taxon>
        <taxon>Chlorellaceae</taxon>
        <taxon>Apatococcus</taxon>
    </lineage>
</organism>
<dbReference type="SMART" id="SM00710">
    <property type="entry name" value="PbH1"/>
    <property type="match status" value="14"/>
</dbReference>
<feature type="compositionally biased region" description="Low complexity" evidence="1">
    <location>
        <begin position="1457"/>
        <end position="1467"/>
    </location>
</feature>
<dbReference type="CDD" id="cd00055">
    <property type="entry name" value="EGF_Lam"/>
    <property type="match status" value="1"/>
</dbReference>
<keyword evidence="2" id="KW-1133">Transmembrane helix</keyword>
<keyword evidence="2" id="KW-0812">Transmembrane</keyword>
<keyword evidence="4" id="KW-1185">Reference proteome</keyword>
<gene>
    <name evidence="3" type="ORF">WJX84_004228</name>
</gene>
<proteinExistence type="predicted"/>
<feature type="transmembrane region" description="Helical" evidence="2">
    <location>
        <begin position="1041"/>
        <end position="1059"/>
    </location>
</feature>
<dbReference type="InterPro" id="IPR002049">
    <property type="entry name" value="LE_dom"/>
</dbReference>
<dbReference type="SUPFAM" id="SSF51126">
    <property type="entry name" value="Pectin lyase-like"/>
    <property type="match status" value="3"/>
</dbReference>